<protein>
    <submittedName>
        <fullName evidence="5">2-phospho-L-lactate guanylyltransferase</fullName>
        <ecNumber evidence="5">2.7.7.68</ecNumber>
    </submittedName>
</protein>
<dbReference type="SUPFAM" id="SSF53448">
    <property type="entry name" value="Nucleotide-diphospho-sugar transferases"/>
    <property type="match status" value="1"/>
</dbReference>
<dbReference type="PANTHER" id="PTHR40392:SF1">
    <property type="entry name" value="2-PHOSPHO-L-LACTATE GUANYLYLTRANSFERASE"/>
    <property type="match status" value="1"/>
</dbReference>
<dbReference type="EC" id="2.7.7.68" evidence="5"/>
<dbReference type="PANTHER" id="PTHR40392">
    <property type="entry name" value="2-PHOSPHO-L-LACTATE GUANYLYLTRANSFERASE"/>
    <property type="match status" value="1"/>
</dbReference>
<reference evidence="5 6" key="1">
    <citation type="submission" date="2019-11" db="EMBL/GenBank/DDBJ databases">
        <title>Acidiferrimicrobium australis gen. nov., sp. nov., an acidophilic and obligately heterotrophic, member of the Actinobacteria that catalyses dissimilatory oxido- reduction of iron isolated from metal-rich acidic water in Chile.</title>
        <authorList>
            <person name="Gonzalez D."/>
            <person name="Huber K."/>
            <person name="Hedrich S."/>
            <person name="Rojas-Villalobos C."/>
            <person name="Quatrini R."/>
            <person name="Dinamarca M.A."/>
            <person name="Schwarz A."/>
            <person name="Canales C."/>
            <person name="Nancucheo I."/>
        </authorList>
    </citation>
    <scope>NUCLEOTIDE SEQUENCE [LARGE SCALE GENOMIC DNA]</scope>
    <source>
        <strain evidence="5 6">USS-CCA1</strain>
    </source>
</reference>
<keyword evidence="6" id="KW-1185">Reference proteome</keyword>
<dbReference type="Gene3D" id="3.90.550.10">
    <property type="entry name" value="Spore Coat Polysaccharide Biosynthesis Protein SpsA, Chain A"/>
    <property type="match status" value="1"/>
</dbReference>
<keyword evidence="3" id="KW-0547">Nucleotide-binding</keyword>
<dbReference type="NCBIfam" id="TIGR03552">
    <property type="entry name" value="F420_cofC"/>
    <property type="match status" value="1"/>
</dbReference>
<gene>
    <name evidence="5" type="primary">cofC</name>
    <name evidence="5" type="ORF">GHK86_21385</name>
</gene>
<keyword evidence="4" id="KW-0342">GTP-binding</keyword>
<evidence type="ECO:0000313" key="6">
    <source>
        <dbReference type="Proteomes" id="UP000437736"/>
    </source>
</evidence>
<evidence type="ECO:0000256" key="4">
    <source>
        <dbReference type="ARBA" id="ARBA00023134"/>
    </source>
</evidence>
<name>A0ABW9R0B2_9ACTN</name>
<keyword evidence="1 5" id="KW-0808">Transferase</keyword>
<evidence type="ECO:0000256" key="1">
    <source>
        <dbReference type="ARBA" id="ARBA00022679"/>
    </source>
</evidence>
<dbReference type="InterPro" id="IPR029044">
    <property type="entry name" value="Nucleotide-diphossugar_trans"/>
</dbReference>
<keyword evidence="2 5" id="KW-0548">Nucleotidyltransferase</keyword>
<sequence length="208" mass="21433">MATPSAAAPGWFGPAAVLVPVKAFADAKLRLSAVLSPGRRADLARRMAEAVVRSGRGLPVAVVCDDREVAAWAREQGALVVWAPGRGLNRAVQQGVAHLAGYGAELVIVAAGDLPLADDLRWVADFAGTTIVPDRRRDGTNVLAVPTSSRFAFSYGPGSFARHLAEARRLGGPVRVVEAPTLGWDVDVPGDLAGVAGAAGMLPPDTAG</sequence>
<evidence type="ECO:0000313" key="5">
    <source>
        <dbReference type="EMBL" id="MST35271.1"/>
    </source>
</evidence>
<dbReference type="EMBL" id="WJHE01001568">
    <property type="protein sequence ID" value="MST35271.1"/>
    <property type="molecule type" value="Genomic_DNA"/>
</dbReference>
<dbReference type="Pfam" id="PF01983">
    <property type="entry name" value="CofC"/>
    <property type="match status" value="1"/>
</dbReference>
<accession>A0ABW9R0B2</accession>
<evidence type="ECO:0000256" key="3">
    <source>
        <dbReference type="ARBA" id="ARBA00022741"/>
    </source>
</evidence>
<evidence type="ECO:0000256" key="2">
    <source>
        <dbReference type="ARBA" id="ARBA00022695"/>
    </source>
</evidence>
<dbReference type="GO" id="GO:0043814">
    <property type="term" value="F:phospholactate guanylyltransferase activity"/>
    <property type="evidence" value="ECO:0007669"/>
    <property type="project" value="UniProtKB-EC"/>
</dbReference>
<proteinExistence type="predicted"/>
<comment type="caution">
    <text evidence="5">The sequence shown here is derived from an EMBL/GenBank/DDBJ whole genome shotgun (WGS) entry which is preliminary data.</text>
</comment>
<organism evidence="5 6">
    <name type="scientific">Acidiferrimicrobium australe</name>
    <dbReference type="NCBI Taxonomy" id="2664430"/>
    <lineage>
        <taxon>Bacteria</taxon>
        <taxon>Bacillati</taxon>
        <taxon>Actinomycetota</taxon>
        <taxon>Acidimicrobiia</taxon>
        <taxon>Acidimicrobiales</taxon>
        <taxon>Acidimicrobiaceae</taxon>
        <taxon>Acidiferrimicrobium</taxon>
    </lineage>
</organism>
<dbReference type="InterPro" id="IPR002835">
    <property type="entry name" value="CofC"/>
</dbReference>
<dbReference type="Proteomes" id="UP000437736">
    <property type="component" value="Unassembled WGS sequence"/>
</dbReference>